<dbReference type="Pfam" id="PF02368">
    <property type="entry name" value="Big_2"/>
    <property type="match status" value="4"/>
</dbReference>
<evidence type="ECO:0000256" key="6">
    <source>
        <dbReference type="SAM" id="SignalP"/>
    </source>
</evidence>
<dbReference type="InterPro" id="IPR001119">
    <property type="entry name" value="SLH_dom"/>
</dbReference>
<feature type="chain" id="PRO_5040835960" evidence="6">
    <location>
        <begin position="21"/>
        <end position="2129"/>
    </location>
</feature>
<dbReference type="InterPro" id="IPR023296">
    <property type="entry name" value="Glyco_hydro_beta-prop_sf"/>
</dbReference>
<evidence type="ECO:0000259" key="7">
    <source>
        <dbReference type="PROSITE" id="PS51272"/>
    </source>
</evidence>
<keyword evidence="2" id="KW-0378">Hydrolase</keyword>
<dbReference type="Gene3D" id="2.60.120.260">
    <property type="entry name" value="Galactose-binding domain-like"/>
    <property type="match status" value="1"/>
</dbReference>
<evidence type="ECO:0000256" key="1">
    <source>
        <dbReference type="ARBA" id="ARBA00022729"/>
    </source>
</evidence>
<dbReference type="Pfam" id="PF00395">
    <property type="entry name" value="SLH"/>
    <property type="match status" value="3"/>
</dbReference>
<dbReference type="PANTHER" id="PTHR43308">
    <property type="entry name" value="OUTER MEMBRANE PROTEIN ALPHA-RELATED"/>
    <property type="match status" value="1"/>
</dbReference>
<keyword evidence="3" id="KW-1015">Disulfide bond</keyword>
<dbReference type="RefSeq" id="WP_257447154.1">
    <property type="nucleotide sequence ID" value="NZ_JANIPJ010000010.1"/>
</dbReference>
<evidence type="ECO:0000256" key="5">
    <source>
        <dbReference type="SAM" id="MobiDB-lite"/>
    </source>
</evidence>
<dbReference type="PROSITE" id="PS51272">
    <property type="entry name" value="SLH"/>
    <property type="match status" value="3"/>
</dbReference>
<evidence type="ECO:0000256" key="4">
    <source>
        <dbReference type="ARBA" id="ARBA00023295"/>
    </source>
</evidence>
<dbReference type="InterPro" id="IPR008964">
    <property type="entry name" value="Invasin/intimin_cell_adhesion"/>
</dbReference>
<dbReference type="Gene3D" id="2.60.220.30">
    <property type="match status" value="1"/>
</dbReference>
<dbReference type="SMART" id="SM00282">
    <property type="entry name" value="LamG"/>
    <property type="match status" value="2"/>
</dbReference>
<dbReference type="EMBL" id="JANIPJ010000010">
    <property type="protein sequence ID" value="MCR2805168.1"/>
    <property type="molecule type" value="Genomic_DNA"/>
</dbReference>
<protein>
    <submittedName>
        <fullName evidence="8">Ig-like domain-containing protein</fullName>
    </submittedName>
</protein>
<dbReference type="PANTHER" id="PTHR43308:SF5">
    <property type="entry name" value="S-LAYER PROTEIN _ PEPTIDOGLYCAN ENDO-BETA-N-ACETYLGLUCOSAMINIDASE"/>
    <property type="match status" value="1"/>
</dbReference>
<dbReference type="SUPFAM" id="SSF49899">
    <property type="entry name" value="Concanavalin A-like lectins/glucanases"/>
    <property type="match status" value="2"/>
</dbReference>
<evidence type="ECO:0000313" key="9">
    <source>
        <dbReference type="Proteomes" id="UP001141950"/>
    </source>
</evidence>
<dbReference type="Gene3D" id="2.115.10.20">
    <property type="entry name" value="Glycosyl hydrolase domain, family 43"/>
    <property type="match status" value="1"/>
</dbReference>
<organism evidence="8 9">
    <name type="scientific">Paenibacillus soyae</name>
    <dbReference type="NCBI Taxonomy" id="2969249"/>
    <lineage>
        <taxon>Bacteria</taxon>
        <taxon>Bacillati</taxon>
        <taxon>Bacillota</taxon>
        <taxon>Bacilli</taxon>
        <taxon>Bacillales</taxon>
        <taxon>Paenibacillaceae</taxon>
        <taxon>Paenibacillus</taxon>
    </lineage>
</organism>
<name>A0A9X2MNF9_9BACL</name>
<dbReference type="GO" id="GO:0016798">
    <property type="term" value="F:hydrolase activity, acting on glycosyl bonds"/>
    <property type="evidence" value="ECO:0007669"/>
    <property type="project" value="UniProtKB-KW"/>
</dbReference>
<evidence type="ECO:0000313" key="8">
    <source>
        <dbReference type="EMBL" id="MCR2805168.1"/>
    </source>
</evidence>
<dbReference type="InterPro" id="IPR001791">
    <property type="entry name" value="Laminin_G"/>
</dbReference>
<dbReference type="Pfam" id="PF13385">
    <property type="entry name" value="Laminin_G_3"/>
    <property type="match status" value="2"/>
</dbReference>
<proteinExistence type="predicted"/>
<dbReference type="SUPFAM" id="SSF49373">
    <property type="entry name" value="Invasin/intimin cell-adhesion fragments"/>
    <property type="match status" value="4"/>
</dbReference>
<dbReference type="SMART" id="SM00635">
    <property type="entry name" value="BID_2"/>
    <property type="match status" value="4"/>
</dbReference>
<sequence>MSRSFRQLFTFILIAALVSASIPGGKAYALENSVEEGLMGWYKLDAPFDVAGKGVAEDSSGSNNHSVDAIGTWVPDGGVYGGALSFNGVTDLIQLNLGSAPTGSYLKDAFTEHSVSLWFKANDTQAQQVLFERGGNAAGLAIQLNANKLEAAVVSASLRTILSVDFTDTASWHHVMVTFDNGSFTMYLDGEETASASTPYRQVSAALNEAAIGAKYAVYAFGGNNQTGAWFNGMIDNVRVYNKAMSPSIEVAEVSLDKTRLVTKVGGTALLEASFQPAIATNRDVIWTSSNESVVTVSGNDSAQAVIAAQKTGSATVTARSVDGGVMASSEIIVLPELISMPLENLEAWYKLDAPLQLADKQVAEDSTGNAHHSVTALGTWLPGGGVDGGAFSLNGSSDIIQLNTTNVSFLRDEFAEFTAAMWFKPQDLNARQVLFERGGNGAGLAIQINEGKLEAAVANNTPQAGRMTLSTELTGAEEWHHVAVFFNNGDFKLFLDGHLAEEAATPFDQVAAAANEGAIGARFSVDAFEGMETGAYFHGFIDDVRLYNAAVQPVIGVVHAESVSLDRTAVTLGKGLEQELVATVLPRYATNQDVVWSSSDESVAAVTPSGGLKAVVQGLEEGTAIITVRTVDGNYSAASNVTVSNIPVSGVSLAPANVDMLVGATQVLKPAFTPANATNQKVSWSSDVTSVATVNESGVITALQAGTATITVTTDDGSHAASVNVTVRSIPVREISLNHPKITLAMNSTHLLSATIKPSNASNLNITWSSSDSSVATVDASGWVTAERPGVAIITATTVDGGFAASSEVTVNAFAVKEVDNLFRVQSGPDLGKKATLYDGTIEKYNGYYYAMGTGTNGYVYRSKDMIHWESPYQMIWSPYPTTPVDPNYFEYGASDMLFHNGAMFYTFNGTSLIYGDPGTMNTKPDFRHPYWENRYDLGIDPQLFIAHNGNLVFQRKVNPDEADPNTGAAKPGRAGAWLWNVKSFFDERGNPARGQAIETVTTQKGHWANINFVNFEGAELYYHNGQYYMLYVGNQMFPETGLYETGVAQAGDYNEITNDSKYPGKLLARNVEELILKYRVILPTAEHGGQPYQYTFTRPQAGWNGAGSNEEGWVFGEGGFGWPEENRAKIPSIYNDGKRTGAEIWAHPEGPAAMWAKRSFELDSVPETTALRYRLQGNGKLYVNGKELLAFDGQQRAYSMVEVPAGMLRTGENVIAVEISKNTSAPLNFYHLDFGLYDTKSHPVESDIVGPSQPNVIKGPNGFETWVTYKAFWNSSEGQGKDRIYFWDQEMVADGPTGYDSEGLHPDAWTPTFQDRFDSEASLGHYEIPQADVSIDNGALYLGAPGDSQRVLLQGYEAENFYMETNIRFDDNDFGDEGQAGIVVWHQDEDNYMNLLIDRDERNLVIESRIDGVSDSSATDLPSTFSFLHDDPRAADFGEQYHTLQVYKNGSKVFAELDHYTLNDDRPVFEHDAIAAKGQIGLISNKAKVRMDNVTVTTGWSEYGTYMGGWDESWSVSEEGLQSPATGKALTAKGDRLLEHEFSVNVNTEALPESGEAGVILAYFDDRNYVAAVTNYETKQFELRKVVNGREETIEAASAARDTIYGHINYEEGGQREYVYDLRGEAEISSAKILWTHGPFQYMNRFFELPDSNSADFKLDSWKEEWNAVPFSYQDKGRGDYHIADFENPVTTKQLKLSVPSESNRPFTFVVREEISSQNFYKVVRSKGKIYVWVNNKLIFDAEDPFEDRPAQAGLYTDGIQATYNALTSFDVSGTLTTDDLETGVPDGGSGPGGPPAGGGTAPTPGSKERQTDVSPEQSRQLELEEGVKIHIPAGAVSTKGTISVSVVEPDQVPASGDLQAVSRVFEMSSTAGSRFSKPLVLSFVYDAKQLKSGSQPAVYYYHESQKRWIFIGGTVNEEEGTVRVNVDHFTKFAVFAYEAATMTDMAKHWAASYVLRLAGMNVAAGYPDGSFRPEGFVTRFEFAKMLTSALGLEAASRGTGFSDDENIPSWAKQHVAAAAQTGLILGYEEDGLTSFKGDRTVTRAEAAVMTARALNLYATSVVGLTDKAPEWKDASDIPAWAKPSIDQALSAGILNGYDDGSFSASQFTSRGEAAAMIYKLLAALGI</sequence>
<accession>A0A9X2MNF9</accession>
<feature type="domain" description="SLH" evidence="7">
    <location>
        <begin position="1940"/>
        <end position="1999"/>
    </location>
</feature>
<feature type="region of interest" description="Disordered" evidence="5">
    <location>
        <begin position="1779"/>
        <end position="1824"/>
    </location>
</feature>
<dbReference type="InterPro" id="IPR051465">
    <property type="entry name" value="Cell_Envelope_Struct_Comp"/>
</dbReference>
<feature type="domain" description="SLH" evidence="7">
    <location>
        <begin position="2001"/>
        <end position="2067"/>
    </location>
</feature>
<feature type="domain" description="SLH" evidence="7">
    <location>
        <begin position="2071"/>
        <end position="2129"/>
    </location>
</feature>
<gene>
    <name evidence="8" type="ORF">NQZ67_14875</name>
</gene>
<keyword evidence="9" id="KW-1185">Reference proteome</keyword>
<feature type="signal peptide" evidence="6">
    <location>
        <begin position="1"/>
        <end position="20"/>
    </location>
</feature>
<keyword evidence="4" id="KW-0326">Glycosidase</keyword>
<dbReference type="SUPFAM" id="SSF75005">
    <property type="entry name" value="Arabinanase/levansucrase/invertase"/>
    <property type="match status" value="1"/>
</dbReference>
<dbReference type="Proteomes" id="UP001141950">
    <property type="component" value="Unassembled WGS sequence"/>
</dbReference>
<dbReference type="Gene3D" id="2.60.120.200">
    <property type="match status" value="2"/>
</dbReference>
<evidence type="ECO:0000256" key="3">
    <source>
        <dbReference type="ARBA" id="ARBA00023157"/>
    </source>
</evidence>
<dbReference type="InterPro" id="IPR013320">
    <property type="entry name" value="ConA-like_dom_sf"/>
</dbReference>
<dbReference type="Gene3D" id="2.60.120.560">
    <property type="entry name" value="Exo-inulinase, domain 1"/>
    <property type="match status" value="2"/>
</dbReference>
<feature type="compositionally biased region" description="Gly residues" evidence="5">
    <location>
        <begin position="1788"/>
        <end position="1803"/>
    </location>
</feature>
<dbReference type="SMART" id="SM00560">
    <property type="entry name" value="LamGL"/>
    <property type="match status" value="2"/>
</dbReference>
<dbReference type="InterPro" id="IPR006558">
    <property type="entry name" value="LamG-like"/>
</dbReference>
<comment type="caution">
    <text evidence="8">The sequence shown here is derived from an EMBL/GenBank/DDBJ whole genome shotgun (WGS) entry which is preliminary data.</text>
</comment>
<reference evidence="8" key="1">
    <citation type="submission" date="2022-08" db="EMBL/GenBank/DDBJ databases">
        <title>The genomic sequence of strain Paenibacillus sp. SCIV0701.</title>
        <authorList>
            <person name="Zhao H."/>
        </authorList>
    </citation>
    <scope>NUCLEOTIDE SEQUENCE</scope>
    <source>
        <strain evidence="8">SCIV0701</strain>
    </source>
</reference>
<evidence type="ECO:0000256" key="2">
    <source>
        <dbReference type="ARBA" id="ARBA00022801"/>
    </source>
</evidence>
<dbReference type="InterPro" id="IPR003343">
    <property type="entry name" value="Big_2"/>
</dbReference>
<keyword evidence="1 6" id="KW-0732">Signal</keyword>
<dbReference type="Gene3D" id="2.60.40.1080">
    <property type="match status" value="4"/>
</dbReference>